<dbReference type="EnsemblPlants" id="AVESA.00010b.r2.5AG0813230.2">
    <property type="protein sequence ID" value="AVESA.00010b.r2.5AG0813230.2.CDS"/>
    <property type="gene ID" value="AVESA.00010b.r2.5AG0813230"/>
</dbReference>
<evidence type="ECO:0000313" key="1">
    <source>
        <dbReference type="EnsemblPlants" id="AVESA.00010b.r2.5AG0813230.2.CDS"/>
    </source>
</evidence>
<accession>A0ACD5XMG3</accession>
<evidence type="ECO:0000313" key="2">
    <source>
        <dbReference type="Proteomes" id="UP001732700"/>
    </source>
</evidence>
<sequence>MEAGGARKRKRISAGINSGEVAPTEAPVPGGGAGEHGRGGADRISDLPDDNLRHIISLLPTKEAARTRILASRWRHLWCSAPLNFYCRVLAAADEDGYNGMVETILSSHQGPVRRFCVDANRLADPPGATDAWFRSAAFDNLEELEFHSIQQPPPASIFRFSPTLRAVTIGRTVLADAALHGLQFPLLKHLGLALVVVSEPSLNGLIAGCPALECLLIDRCVGVNRIRINSLSLVSLGARVSGLPASPSDPLLHGELVIENAPCLQRLLLLNAGTCLHVTVFALAAPKLETLGFLNGENYLCGFSRLLFGSTLIQLAKSGPSNSWHRKHRNLIKSLDIRLKTIVLGSYLGNKTQVNLVKFFVLNARVLESMTLEFYVGTKLDNEEFLLKQRLDLQLEKKASRGAKVHLTTDCCLRIPWDVKHVRDLDLADPFTCQ</sequence>
<reference evidence="1" key="1">
    <citation type="submission" date="2021-05" db="EMBL/GenBank/DDBJ databases">
        <authorList>
            <person name="Scholz U."/>
            <person name="Mascher M."/>
            <person name="Fiebig A."/>
        </authorList>
    </citation>
    <scope>NUCLEOTIDE SEQUENCE [LARGE SCALE GENOMIC DNA]</scope>
</reference>
<reference evidence="1" key="2">
    <citation type="submission" date="2025-09" db="UniProtKB">
        <authorList>
            <consortium name="EnsemblPlants"/>
        </authorList>
    </citation>
    <scope>IDENTIFICATION</scope>
</reference>
<dbReference type="Proteomes" id="UP001732700">
    <property type="component" value="Chromosome 5A"/>
</dbReference>
<organism evidence="1 2">
    <name type="scientific">Avena sativa</name>
    <name type="common">Oat</name>
    <dbReference type="NCBI Taxonomy" id="4498"/>
    <lineage>
        <taxon>Eukaryota</taxon>
        <taxon>Viridiplantae</taxon>
        <taxon>Streptophyta</taxon>
        <taxon>Embryophyta</taxon>
        <taxon>Tracheophyta</taxon>
        <taxon>Spermatophyta</taxon>
        <taxon>Magnoliopsida</taxon>
        <taxon>Liliopsida</taxon>
        <taxon>Poales</taxon>
        <taxon>Poaceae</taxon>
        <taxon>BOP clade</taxon>
        <taxon>Pooideae</taxon>
        <taxon>Poodae</taxon>
        <taxon>Poeae</taxon>
        <taxon>Poeae Chloroplast Group 1 (Aveneae type)</taxon>
        <taxon>Aveninae</taxon>
        <taxon>Avena</taxon>
    </lineage>
</organism>
<protein>
    <submittedName>
        <fullName evidence="1">Uncharacterized protein</fullName>
    </submittedName>
</protein>
<proteinExistence type="predicted"/>
<keyword evidence="2" id="KW-1185">Reference proteome</keyword>
<name>A0ACD5XMG3_AVESA</name>